<organism evidence="2 3">
    <name type="scientific">Micromonospora tarensis</name>
    <dbReference type="NCBI Taxonomy" id="2806100"/>
    <lineage>
        <taxon>Bacteria</taxon>
        <taxon>Bacillati</taxon>
        <taxon>Actinomycetota</taxon>
        <taxon>Actinomycetes</taxon>
        <taxon>Micromonosporales</taxon>
        <taxon>Micromonosporaceae</taxon>
        <taxon>Micromonospora</taxon>
    </lineage>
</organism>
<proteinExistence type="predicted"/>
<keyword evidence="1" id="KW-1133">Transmembrane helix</keyword>
<dbReference type="Gene3D" id="2.60.120.260">
    <property type="entry name" value="Galactose-binding domain-like"/>
    <property type="match status" value="2"/>
</dbReference>
<protein>
    <recommendedName>
        <fullName evidence="4">Fibronectin type-III domain-containing protein</fullName>
    </recommendedName>
</protein>
<sequence>MAQIATTTQAEPLGVPANTRIDRDPVTGYLYVMVRSTTANMWDLYRSTNGGTSWTVFASMLRTGVQEMGSIFISADGHLYTSYRTNESGQDRIWFRRCRLDLGLWGPETLTGRPDHGGTPGAIHQGMDIQLVGGATRWMWIVIAVGTTFFGTSGVTLYGVLLDQSNGTATYNNNILTGTRQWMDIAGTGRIVPSVDIEHLGGGKSSNTPHLWIAYGRTELRMVKLAWTGAGWSGPRTTQLLQPVLAAAQDGIVGRWDGERWLMVVPHPTVSGAVLLVERNRGNTSSTERQSPAHPAGVVRAVSLSYAESTRDVRVYAVGTSNNDLYFVDYSRAGGTWTSWTTVTTTDVLGTNSNQFSIRRGSFGRARHDLAIAHAGSPNVVNGYHQVLTYAPNTPTWDVPAIGVDNGAAAEVSSPLTLDWTFTDPDPADSQSAWALSRQIGVGALAYFRASDNTWQAAEVKNAGATTARTLSSGWGLTSDAQHAYKVKVWDGSDTASLYSDAFVVIPSGKANPTITAPVTAQVVSQDRVTVTWTVAEQTAFRVRLVILAETVFDSGWVTGTATTYTPDFALGDEFGYGVVLQTRNLKGLPSDTVQVNFNVDFVEPATATLAVTPLPAQGVIRVAVTHSPQPGPLNANPYLETDAADWVALGGVVARSTAQAHEGAASLLLTPDGVTATVQARAGNVAVTAGNSYIGTAWLRSAVARTVGMGIIWRDAGLSILSQTTGPTVSVSAGAWTYFEVAGQAPPGAVVATFVPASMGSTPAGSHLMWIDEAAFRPYVPLPASVDLYRRPVLYPTLFAADFETADMSGWGAPHAGTATRTNSKSHSGSWSYQLTSDGTDALGSFVESVKIPITPGETYFGDMWLAGSSGGKDVYAQLRWYDAGGTFVAVDGGIGKPPPSPGGWEYRWAVGTAPANATHVTVLGIVDSIPTAGDVLWVDEVRVRRNNSTTGVRVAQGLPAGSTYDDWGATSGVPYEYRAEVRSVIGTTVGGVWTP</sequence>
<reference evidence="2 3" key="1">
    <citation type="submission" date="2021-01" db="EMBL/GenBank/DDBJ databases">
        <title>Draft genome sequence of Micromonospora sp. strain STR1s_6.</title>
        <authorList>
            <person name="Karlyshev A."/>
            <person name="Jawad R."/>
        </authorList>
    </citation>
    <scope>NUCLEOTIDE SEQUENCE [LARGE SCALE GENOMIC DNA]</scope>
    <source>
        <strain evidence="2 3">STR1S-6</strain>
    </source>
</reference>
<evidence type="ECO:0000313" key="2">
    <source>
        <dbReference type="EMBL" id="MBM0275087.1"/>
    </source>
</evidence>
<keyword evidence="1" id="KW-0812">Transmembrane</keyword>
<dbReference type="EMBL" id="JAEVHL010000017">
    <property type="protein sequence ID" value="MBM0275087.1"/>
    <property type="molecule type" value="Genomic_DNA"/>
</dbReference>
<keyword evidence="3" id="KW-1185">Reference proteome</keyword>
<keyword evidence="1" id="KW-0472">Membrane</keyword>
<evidence type="ECO:0008006" key="4">
    <source>
        <dbReference type="Google" id="ProtNLM"/>
    </source>
</evidence>
<accession>A0ABS1YCI4</accession>
<evidence type="ECO:0000313" key="3">
    <source>
        <dbReference type="Proteomes" id="UP000622245"/>
    </source>
</evidence>
<comment type="caution">
    <text evidence="2">The sequence shown here is derived from an EMBL/GenBank/DDBJ whole genome shotgun (WGS) entry which is preliminary data.</text>
</comment>
<evidence type="ECO:0000256" key="1">
    <source>
        <dbReference type="SAM" id="Phobius"/>
    </source>
</evidence>
<name>A0ABS1YCI4_9ACTN</name>
<gene>
    <name evidence="2" type="ORF">JM949_06270</name>
</gene>
<dbReference type="Proteomes" id="UP000622245">
    <property type="component" value="Unassembled WGS sequence"/>
</dbReference>
<dbReference type="RefSeq" id="WP_203147493.1">
    <property type="nucleotide sequence ID" value="NZ_JAEVHL010000017.1"/>
</dbReference>
<feature type="transmembrane region" description="Helical" evidence="1">
    <location>
        <begin position="138"/>
        <end position="161"/>
    </location>
</feature>